<dbReference type="Pfam" id="PF13911">
    <property type="entry name" value="AhpC-TSA_2"/>
    <property type="match status" value="1"/>
</dbReference>
<sequence length="281" mass="31726">MATDEVQNTLILALKELIGLGRTSLENVEKDVAKGGSWEDIVDKKIRPLFGLMSAGAKFFNSLGVKNQKEAESLWEQFFQNTEIRDNVEALLQLEVEWDSFLKRLDVQIQMSDTVLSQRPAVQTLSSDTRFIHVQTKENVSLDQYLKKGENLLLDSKKLLDAQSLRVLVVSCGSLEGAMFWLDQTGYGFDMLLDAERAVYQAFSLGSSISKVMKFKLMLHYSEILVNRKLPEVPPQFIGDLFQMGGDFVVDQDGKRSLRSPGEKVGSTDRQLPPEVVWMKI</sequence>
<dbReference type="EMBL" id="JAYMGO010000020">
    <property type="protein sequence ID" value="KAL1254393.1"/>
    <property type="molecule type" value="Genomic_DNA"/>
</dbReference>
<reference evidence="1 2" key="1">
    <citation type="submission" date="2023-09" db="EMBL/GenBank/DDBJ databases">
        <authorList>
            <person name="Wang M."/>
        </authorList>
    </citation>
    <scope>NUCLEOTIDE SEQUENCE [LARGE SCALE GENOMIC DNA]</scope>
    <source>
        <strain evidence="1">GT-2023</strain>
        <tissue evidence="1">Liver</tissue>
    </source>
</reference>
<protein>
    <submittedName>
        <fullName evidence="1">Uncharacterized protein</fullName>
    </submittedName>
</protein>
<proteinExistence type="predicted"/>
<gene>
    <name evidence="1" type="ORF">QQF64_016622</name>
</gene>
<name>A0ABR3LNB9_9TELE</name>
<organism evidence="1 2">
    <name type="scientific">Cirrhinus molitorella</name>
    <name type="common">mud carp</name>
    <dbReference type="NCBI Taxonomy" id="172907"/>
    <lineage>
        <taxon>Eukaryota</taxon>
        <taxon>Metazoa</taxon>
        <taxon>Chordata</taxon>
        <taxon>Craniata</taxon>
        <taxon>Vertebrata</taxon>
        <taxon>Euteleostomi</taxon>
        <taxon>Actinopterygii</taxon>
        <taxon>Neopterygii</taxon>
        <taxon>Teleostei</taxon>
        <taxon>Ostariophysi</taxon>
        <taxon>Cypriniformes</taxon>
        <taxon>Cyprinidae</taxon>
        <taxon>Labeoninae</taxon>
        <taxon>Labeonini</taxon>
        <taxon>Cirrhinus</taxon>
    </lineage>
</organism>
<accession>A0ABR3LNB9</accession>
<keyword evidence="2" id="KW-1185">Reference proteome</keyword>
<evidence type="ECO:0000313" key="1">
    <source>
        <dbReference type="EMBL" id="KAL1254393.1"/>
    </source>
</evidence>
<dbReference type="Proteomes" id="UP001558613">
    <property type="component" value="Unassembled WGS sequence"/>
</dbReference>
<dbReference type="InterPro" id="IPR032801">
    <property type="entry name" value="PXL2A/B/C"/>
</dbReference>
<comment type="caution">
    <text evidence="1">The sequence shown here is derived from an EMBL/GenBank/DDBJ whole genome shotgun (WGS) entry which is preliminary data.</text>
</comment>
<evidence type="ECO:0000313" key="2">
    <source>
        <dbReference type="Proteomes" id="UP001558613"/>
    </source>
</evidence>